<feature type="transmembrane region" description="Helical" evidence="2">
    <location>
        <begin position="783"/>
        <end position="801"/>
    </location>
</feature>
<keyword evidence="6" id="KW-1185">Reference proteome</keyword>
<evidence type="ECO:0000313" key="5">
    <source>
        <dbReference type="EMBL" id="PZG21582.1"/>
    </source>
</evidence>
<evidence type="ECO:0000259" key="4">
    <source>
        <dbReference type="Pfam" id="PF00550"/>
    </source>
</evidence>
<keyword evidence="2" id="KW-0472">Membrane</keyword>
<feature type="region of interest" description="Disordered" evidence="1">
    <location>
        <begin position="475"/>
        <end position="498"/>
    </location>
</feature>
<feature type="transmembrane region" description="Helical" evidence="2">
    <location>
        <begin position="734"/>
        <end position="753"/>
    </location>
</feature>
<dbReference type="AlphaFoldDB" id="A0A2W2EBN5"/>
<reference evidence="5 6" key="1">
    <citation type="submission" date="2018-01" db="EMBL/GenBank/DDBJ databases">
        <title>Draft genome sequence of Jishengella sp. NA12.</title>
        <authorList>
            <person name="Sahin N."/>
            <person name="Ay H."/>
            <person name="Saygin H."/>
        </authorList>
    </citation>
    <scope>NUCLEOTIDE SEQUENCE [LARGE SCALE GENOMIC DNA]</scope>
    <source>
        <strain evidence="5 6">NA12</strain>
    </source>
</reference>
<dbReference type="SUPFAM" id="SSF56801">
    <property type="entry name" value="Acetyl-CoA synthetase-like"/>
    <property type="match status" value="1"/>
</dbReference>
<dbReference type="InterPro" id="IPR045851">
    <property type="entry name" value="AMP-bd_C_sf"/>
</dbReference>
<dbReference type="OrthoDB" id="8445630at2"/>
<proteinExistence type="predicted"/>
<keyword evidence="2" id="KW-0812">Transmembrane</keyword>
<comment type="caution">
    <text evidence="5">The sequence shown here is derived from an EMBL/GenBank/DDBJ whole genome shotgun (WGS) entry which is preliminary data.</text>
</comment>
<evidence type="ECO:0000313" key="6">
    <source>
        <dbReference type="Proteomes" id="UP000248924"/>
    </source>
</evidence>
<protein>
    <submittedName>
        <fullName evidence="5">AMP-dependent synthetase</fullName>
    </submittedName>
</protein>
<dbReference type="InterPro" id="IPR009081">
    <property type="entry name" value="PP-bd_ACP"/>
</dbReference>
<gene>
    <name evidence="5" type="ORF">C1I95_07205</name>
</gene>
<evidence type="ECO:0000256" key="1">
    <source>
        <dbReference type="SAM" id="MobiDB-lite"/>
    </source>
</evidence>
<dbReference type="PANTHER" id="PTHR43767:SF10">
    <property type="entry name" value="SURFACTIN SYNTHASE SUBUNIT 1"/>
    <property type="match status" value="1"/>
</dbReference>
<dbReference type="Gene3D" id="1.10.1200.10">
    <property type="entry name" value="ACP-like"/>
    <property type="match status" value="1"/>
</dbReference>
<dbReference type="Pfam" id="PF00550">
    <property type="entry name" value="PP-binding"/>
    <property type="match status" value="1"/>
</dbReference>
<feature type="compositionally biased region" description="Low complexity" evidence="1">
    <location>
        <begin position="485"/>
        <end position="498"/>
    </location>
</feature>
<feature type="transmembrane region" description="Helical" evidence="2">
    <location>
        <begin position="832"/>
        <end position="854"/>
    </location>
</feature>
<organism evidence="5 6">
    <name type="scientific">Micromonospora craterilacus</name>
    <dbReference type="NCBI Taxonomy" id="1655439"/>
    <lineage>
        <taxon>Bacteria</taxon>
        <taxon>Bacillati</taxon>
        <taxon>Actinomycetota</taxon>
        <taxon>Actinomycetes</taxon>
        <taxon>Micromonosporales</taxon>
        <taxon>Micromonosporaceae</taxon>
        <taxon>Micromonospora</taxon>
    </lineage>
</organism>
<feature type="transmembrane region" description="Helical" evidence="2">
    <location>
        <begin position="631"/>
        <end position="652"/>
    </location>
</feature>
<dbReference type="InterPro" id="IPR050237">
    <property type="entry name" value="ATP-dep_AMP-bd_enzyme"/>
</dbReference>
<sequence length="883" mass="94238">MLPLASLLPALRTVPFVRDLALHGDRPAVVTADGEISYADLARRVADCAARLGTTRRLVLVVGANTVDSLVAYLGALYGGHPVLLVPGGNTAALTALVEAYDPDVVLGPADGWAVDERRTDTAHDLHPDLALLLSTSGSTGSPKLVRLSAANLQANAEAIVEYLGIRETDRAVTSLPLHYCYGLSVVHSHLARGAALVLTDLSVADACFWDLLRAARGTSLAGVPYTFDLLDRVGFAEMDLPHLRYVTQAGGRLAPERVRHYAELGRRGGWDLFVMYGQTEATARMAYLPPDLAVHHPQAIGVPVPGGAFRLAPVPDHPDPAVGELLYTGPNVMLGYAETPADLALGRSVDELRTGDLARRGPAGLYEIVGRRSRFAKILGLRIDPQRVEALLSRHGVAATCVGGDDELVVAVVGEADARTVRRLVADEVGLPPRAVRVLVLAELPRLASGKPDLAGLRALAAAPPATAAPALPAQRGLARSAQPTDTATTDAAGGVPAAGTSVDDLCRLYAEVLDRDDVRPELSFVDLGGDSLSYVEMSVRLEQELGHLPANWHTLPIAALRAPQRPRGRRRSLETSVALRAAAIVLIVGSHIPLFTVTGGAHLLLGVAGFNFARFQLTSAGRRDRLRQIGASLARIVLPTMAWIGAVMLFNDQYRVSTLLLVHSLFGPDDARTEWHFWFVEAVVYLLVGLAALVALRRVDRLERRHPFALPMGLTVLGLLGRYDVFGLDARYDLPAALVAGWLFTLGWAAARADGVGQRLLVTVAAAVTVPGFFGQPAREALIVAGFALLVWLPTVPSLGVVNRVAGVLAGSSLYIYLTHWQVYPHLRDWPLVALAASLALGIAYAVVVGRVGRVVAAALRPGDFRCARERHGPQVDKLHL</sequence>
<dbReference type="Pfam" id="PF00501">
    <property type="entry name" value="AMP-binding"/>
    <property type="match status" value="1"/>
</dbReference>
<feature type="domain" description="AMP-dependent synthetase/ligase" evidence="3">
    <location>
        <begin position="20"/>
        <end position="337"/>
    </location>
</feature>
<dbReference type="PANTHER" id="PTHR43767">
    <property type="entry name" value="LONG-CHAIN-FATTY-ACID--COA LIGASE"/>
    <property type="match status" value="1"/>
</dbReference>
<keyword evidence="2" id="KW-1133">Transmembrane helix</keyword>
<dbReference type="Gene3D" id="3.40.50.12780">
    <property type="entry name" value="N-terminal domain of ligase-like"/>
    <property type="match status" value="1"/>
</dbReference>
<dbReference type="Gene3D" id="3.30.300.30">
    <property type="match status" value="1"/>
</dbReference>
<dbReference type="SUPFAM" id="SSF47336">
    <property type="entry name" value="ACP-like"/>
    <property type="match status" value="1"/>
</dbReference>
<feature type="domain" description="Carrier" evidence="4">
    <location>
        <begin position="506"/>
        <end position="548"/>
    </location>
</feature>
<dbReference type="EMBL" id="POTY01000028">
    <property type="protein sequence ID" value="PZG21582.1"/>
    <property type="molecule type" value="Genomic_DNA"/>
</dbReference>
<evidence type="ECO:0000259" key="3">
    <source>
        <dbReference type="Pfam" id="PF00501"/>
    </source>
</evidence>
<dbReference type="InterPro" id="IPR036736">
    <property type="entry name" value="ACP-like_sf"/>
</dbReference>
<dbReference type="InterPro" id="IPR000873">
    <property type="entry name" value="AMP-dep_synth/lig_dom"/>
</dbReference>
<dbReference type="Proteomes" id="UP000248924">
    <property type="component" value="Unassembled WGS sequence"/>
</dbReference>
<name>A0A2W2EBN5_9ACTN</name>
<feature type="transmembrane region" description="Helical" evidence="2">
    <location>
        <begin position="760"/>
        <end position="777"/>
    </location>
</feature>
<evidence type="ECO:0000256" key="2">
    <source>
        <dbReference type="SAM" id="Phobius"/>
    </source>
</evidence>
<feature type="transmembrane region" description="Helical" evidence="2">
    <location>
        <begin position="677"/>
        <end position="698"/>
    </location>
</feature>
<dbReference type="InterPro" id="IPR042099">
    <property type="entry name" value="ANL_N_sf"/>
</dbReference>
<accession>A0A2W2EBN5</accession>